<dbReference type="InterPro" id="IPR010997">
    <property type="entry name" value="HRDC-like_sf"/>
</dbReference>
<dbReference type="InterPro" id="IPR006292">
    <property type="entry name" value="RNase_D"/>
</dbReference>
<evidence type="ECO:0000256" key="3">
    <source>
        <dbReference type="ARBA" id="ARBA00022722"/>
    </source>
</evidence>
<dbReference type="InterPro" id="IPR002562">
    <property type="entry name" value="3'-5'_exonuclease_dom"/>
</dbReference>
<comment type="caution">
    <text evidence="8">The sequence shown here is derived from an EMBL/GenBank/DDBJ whole genome shotgun (WGS) entry which is preliminary data.</text>
</comment>
<dbReference type="InterPro" id="IPR012337">
    <property type="entry name" value="RNaseH-like_sf"/>
</dbReference>
<protein>
    <recommendedName>
        <fullName evidence="6">Ribonuclease D</fullName>
        <shortName evidence="6">RNase D</shortName>
        <ecNumber evidence="6">3.1.13.5</ecNumber>
    </recommendedName>
</protein>
<feature type="domain" description="HRDC" evidence="7">
    <location>
        <begin position="224"/>
        <end position="304"/>
    </location>
</feature>
<dbReference type="PANTHER" id="PTHR47649:SF1">
    <property type="entry name" value="RIBONUCLEASE D"/>
    <property type="match status" value="1"/>
</dbReference>
<keyword evidence="4 6" id="KW-0378">Hydrolase</keyword>
<dbReference type="PANTHER" id="PTHR47649">
    <property type="entry name" value="RIBONUCLEASE D"/>
    <property type="match status" value="1"/>
</dbReference>
<reference evidence="8" key="1">
    <citation type="submission" date="2018-08" db="EMBL/GenBank/DDBJ databases">
        <title>Murine metabolic-syndrome-specific gut microbial biobank.</title>
        <authorList>
            <person name="Liu C."/>
        </authorList>
    </citation>
    <scope>NUCLEOTIDE SEQUENCE [LARGE SCALE GENOMIC DNA]</scope>
    <source>
        <strain evidence="8">Z82</strain>
    </source>
</reference>
<keyword evidence="3 6" id="KW-0540">Nuclease</keyword>
<evidence type="ECO:0000256" key="5">
    <source>
        <dbReference type="ARBA" id="ARBA00022839"/>
    </source>
</evidence>
<dbReference type="NCBIfam" id="TIGR01388">
    <property type="entry name" value="rnd"/>
    <property type="match status" value="1"/>
</dbReference>
<dbReference type="GO" id="GO:0000166">
    <property type="term" value="F:nucleotide binding"/>
    <property type="evidence" value="ECO:0007669"/>
    <property type="project" value="InterPro"/>
</dbReference>
<dbReference type="InterPro" id="IPR036397">
    <property type="entry name" value="RNaseH_sf"/>
</dbReference>
<organism evidence="8">
    <name type="scientific">Muribaculaceae bacterium Z82</name>
    <dbReference type="NCBI Taxonomy" id="2304548"/>
    <lineage>
        <taxon>Bacteria</taxon>
        <taxon>Pseudomonadati</taxon>
        <taxon>Bacteroidota</taxon>
        <taxon>Bacteroidia</taxon>
        <taxon>Bacteroidales</taxon>
        <taxon>Muribaculaceae</taxon>
    </lineage>
</organism>
<keyword evidence="5 6" id="KW-0269">Exonuclease</keyword>
<dbReference type="EMBL" id="QWKH01000018">
    <property type="protein sequence ID" value="NBI34212.1"/>
    <property type="molecule type" value="Genomic_DNA"/>
</dbReference>
<dbReference type="PROSITE" id="PS50967">
    <property type="entry name" value="HRDC"/>
    <property type="match status" value="1"/>
</dbReference>
<dbReference type="Pfam" id="PF00570">
    <property type="entry name" value="HRDC"/>
    <property type="match status" value="1"/>
</dbReference>
<dbReference type="SUPFAM" id="SSF53098">
    <property type="entry name" value="Ribonuclease H-like"/>
    <property type="match status" value="1"/>
</dbReference>
<comment type="catalytic activity">
    <reaction evidence="6">
        <text>Exonucleolytic cleavage that removes extra residues from the 3'-terminus of tRNA to produce 5'-mononucleotides.</text>
        <dbReference type="EC" id="3.1.13.5"/>
    </reaction>
</comment>
<dbReference type="GO" id="GO:0003676">
    <property type="term" value="F:nucleic acid binding"/>
    <property type="evidence" value="ECO:0007669"/>
    <property type="project" value="InterPro"/>
</dbReference>
<dbReference type="GO" id="GO:0008408">
    <property type="term" value="F:3'-5' exonuclease activity"/>
    <property type="evidence" value="ECO:0007669"/>
    <property type="project" value="InterPro"/>
</dbReference>
<name>A0A7C9NUI3_9BACT</name>
<evidence type="ECO:0000256" key="6">
    <source>
        <dbReference type="HAMAP-Rule" id="MF_01899"/>
    </source>
</evidence>
<dbReference type="SUPFAM" id="SSF47819">
    <property type="entry name" value="HRDC-like"/>
    <property type="match status" value="2"/>
</dbReference>
<dbReference type="InterPro" id="IPR044876">
    <property type="entry name" value="HRDC_dom_sf"/>
</dbReference>
<keyword evidence="1 6" id="KW-0963">Cytoplasm</keyword>
<keyword evidence="2 6" id="KW-0819">tRNA processing</keyword>
<accession>A0A7C9NUI3</accession>
<evidence type="ECO:0000256" key="2">
    <source>
        <dbReference type="ARBA" id="ARBA00022694"/>
    </source>
</evidence>
<evidence type="ECO:0000256" key="4">
    <source>
        <dbReference type="ARBA" id="ARBA00022801"/>
    </source>
</evidence>
<dbReference type="InterPro" id="IPR002121">
    <property type="entry name" value="HRDC_dom"/>
</dbReference>
<dbReference type="Gene3D" id="1.10.150.80">
    <property type="entry name" value="HRDC domain"/>
    <property type="match status" value="1"/>
</dbReference>
<comment type="similarity">
    <text evidence="6">Belongs to the RNase D family.</text>
</comment>
<comment type="function">
    <text evidence="6">Exonuclease involved in the 3' processing of various precursor tRNAs. Initiates hydrolysis at the 3'-terminus of an RNA molecule and releases 5'-mononucleotides.</text>
</comment>
<dbReference type="Gene3D" id="3.30.420.10">
    <property type="entry name" value="Ribonuclease H-like superfamily/Ribonuclease H"/>
    <property type="match status" value="1"/>
</dbReference>
<comment type="subcellular location">
    <subcellularLocation>
        <location evidence="6">Cytoplasm</location>
    </subcellularLocation>
</comment>
<evidence type="ECO:0000256" key="1">
    <source>
        <dbReference type="ARBA" id="ARBA00022490"/>
    </source>
</evidence>
<dbReference type="AlphaFoldDB" id="A0A7C9NUI3"/>
<sequence>MAPSIAIRRGRKRKVHVLYIADQSSFAAFCERSRGAEVLAIDTEFLREKTYYAKLCLLQLATDDEVAVVDPFALRTLDDLVPLLQDPGCTKLFHSGTQDIEILYRETGALPVGVFDTQVAAALLGHTQQIGYGALVHDVCGVTIRKLDSFTDWSRRPLAKSQIEYASEDVIYLPRMYRAMRERLVELGRLEWLAPDFQELVDPKRFEAGERERYKRLKRANQLSQRQLAGAREFAAWREVTAQTRNLPRKWVATDEQIVEACKREARTIDDLFMVRGLSGKLSTAEARTVARLMAQAFDSDPSTWPKLDRSGRSEPNVDFQIDLMTALVRLRAKQNGVAFQTLASHDDMVRVARGYRDDVDLLRGWRRSLVGEELVDLVEGRLSLSLNGQRLEVHRL</sequence>
<gene>
    <name evidence="6 8" type="primary">rnd</name>
    <name evidence="8" type="ORF">D1639_04030</name>
</gene>
<dbReference type="CDD" id="cd06142">
    <property type="entry name" value="RNaseD_exo"/>
    <property type="match status" value="1"/>
</dbReference>
<dbReference type="SMART" id="SM00474">
    <property type="entry name" value="35EXOc"/>
    <property type="match status" value="1"/>
</dbReference>
<dbReference type="HAMAP" id="MF_01899">
    <property type="entry name" value="RNase_D"/>
    <property type="match status" value="1"/>
</dbReference>
<dbReference type="InterPro" id="IPR051086">
    <property type="entry name" value="RNase_D-like"/>
</dbReference>
<proteinExistence type="inferred from homology"/>
<dbReference type="Pfam" id="PF01612">
    <property type="entry name" value="DNA_pol_A_exo1"/>
    <property type="match status" value="1"/>
</dbReference>
<evidence type="ECO:0000259" key="7">
    <source>
        <dbReference type="PROSITE" id="PS50967"/>
    </source>
</evidence>
<dbReference type="GO" id="GO:0042780">
    <property type="term" value="P:tRNA 3'-end processing"/>
    <property type="evidence" value="ECO:0007669"/>
    <property type="project" value="UniProtKB-UniRule"/>
</dbReference>
<evidence type="ECO:0000313" key="8">
    <source>
        <dbReference type="EMBL" id="NBI34212.1"/>
    </source>
</evidence>
<dbReference type="GO" id="GO:0033890">
    <property type="term" value="F:ribonuclease D activity"/>
    <property type="evidence" value="ECO:0007669"/>
    <property type="project" value="UniProtKB-UniRule"/>
</dbReference>
<dbReference type="EC" id="3.1.13.5" evidence="6"/>
<comment type="cofactor">
    <cofactor evidence="6">
        <name>a divalent metal cation</name>
        <dbReference type="ChEBI" id="CHEBI:60240"/>
    </cofactor>
</comment>
<dbReference type="GO" id="GO:0005737">
    <property type="term" value="C:cytoplasm"/>
    <property type="evidence" value="ECO:0007669"/>
    <property type="project" value="UniProtKB-SubCell"/>
</dbReference>